<dbReference type="STRING" id="98403.A0A151GLJ0"/>
<sequence length="228" mass="24204">MRASASIAIMASLANVAVGQMNFLNLLGNLNPFRGLLPGAQAAQAPPPSDTAMAGARNQWRADTVVVSRFLSMAESFSPSQIESEAATALAAENDELTHKAILDRQFISSATPDKAVVDANDVLEIQGTFQFIVDGLKRLSTGGSVMSPQQISATIRAMNEDRCAQVLPSIDVYFAAVDTLLQDTNLTQAKRPTNCPVGLGKPAANGSNAEAKEVRFAKKGRKTSRKI</sequence>
<dbReference type="AlphaFoldDB" id="A0A151GLJ0"/>
<feature type="compositionally biased region" description="Basic residues" evidence="1">
    <location>
        <begin position="218"/>
        <end position="228"/>
    </location>
</feature>
<name>A0A151GLJ0_DRECN</name>
<evidence type="ECO:0000256" key="1">
    <source>
        <dbReference type="SAM" id="MobiDB-lite"/>
    </source>
</evidence>
<protein>
    <submittedName>
        <fullName evidence="3">Uncharacterized protein</fullName>
    </submittedName>
</protein>
<dbReference type="InParanoid" id="A0A151GLJ0"/>
<comment type="caution">
    <text evidence="3">The sequence shown here is derived from an EMBL/GenBank/DDBJ whole genome shotgun (WGS) entry which is preliminary data.</text>
</comment>
<keyword evidence="2" id="KW-0732">Signal</keyword>
<reference evidence="3 4" key="1">
    <citation type="journal article" date="2016" name="Sci. Rep.">
        <title>Insights into Adaptations to a Near-Obligate Nematode Endoparasitic Lifestyle from the Finished Genome of Drechmeria coniospora.</title>
        <authorList>
            <person name="Zhang L."/>
            <person name="Zhou Z."/>
            <person name="Guo Q."/>
            <person name="Fokkens L."/>
            <person name="Miskei M."/>
            <person name="Pocsi I."/>
            <person name="Zhang W."/>
            <person name="Chen M."/>
            <person name="Wang L."/>
            <person name="Sun Y."/>
            <person name="Donzelli B.G."/>
            <person name="Gibson D.M."/>
            <person name="Nelson D.R."/>
            <person name="Luo J.G."/>
            <person name="Rep M."/>
            <person name="Liu H."/>
            <person name="Yang S."/>
            <person name="Wang J."/>
            <person name="Krasnoff S.B."/>
            <person name="Xu Y."/>
            <person name="Molnar I."/>
            <person name="Lin M."/>
        </authorList>
    </citation>
    <scope>NUCLEOTIDE SEQUENCE [LARGE SCALE GENOMIC DNA]</scope>
    <source>
        <strain evidence="3 4">ARSEF 6962</strain>
    </source>
</reference>
<accession>A0A151GLJ0</accession>
<dbReference type="GeneID" id="63717633"/>
<dbReference type="OrthoDB" id="2117996at2759"/>
<proteinExistence type="predicted"/>
<keyword evidence="4" id="KW-1185">Reference proteome</keyword>
<feature type="region of interest" description="Disordered" evidence="1">
    <location>
        <begin position="200"/>
        <end position="228"/>
    </location>
</feature>
<feature type="chain" id="PRO_5007580755" evidence="2">
    <location>
        <begin position="20"/>
        <end position="228"/>
    </location>
</feature>
<organism evidence="3 4">
    <name type="scientific">Drechmeria coniospora</name>
    <name type="common">Nematophagous fungus</name>
    <name type="synonym">Meria coniospora</name>
    <dbReference type="NCBI Taxonomy" id="98403"/>
    <lineage>
        <taxon>Eukaryota</taxon>
        <taxon>Fungi</taxon>
        <taxon>Dikarya</taxon>
        <taxon>Ascomycota</taxon>
        <taxon>Pezizomycotina</taxon>
        <taxon>Sordariomycetes</taxon>
        <taxon>Hypocreomycetidae</taxon>
        <taxon>Hypocreales</taxon>
        <taxon>Ophiocordycipitaceae</taxon>
        <taxon>Drechmeria</taxon>
    </lineage>
</organism>
<evidence type="ECO:0000313" key="4">
    <source>
        <dbReference type="Proteomes" id="UP000076580"/>
    </source>
</evidence>
<feature type="signal peptide" evidence="2">
    <location>
        <begin position="1"/>
        <end position="19"/>
    </location>
</feature>
<gene>
    <name evidence="3" type="ORF">DCS_04990</name>
</gene>
<dbReference type="Proteomes" id="UP000076580">
    <property type="component" value="Chromosome 02"/>
</dbReference>
<evidence type="ECO:0000256" key="2">
    <source>
        <dbReference type="SAM" id="SignalP"/>
    </source>
</evidence>
<dbReference type="RefSeq" id="XP_040657329.1">
    <property type="nucleotide sequence ID" value="XM_040802296.1"/>
</dbReference>
<dbReference type="EMBL" id="LAYC01000002">
    <property type="protein sequence ID" value="KYK57977.1"/>
    <property type="molecule type" value="Genomic_DNA"/>
</dbReference>
<evidence type="ECO:0000313" key="3">
    <source>
        <dbReference type="EMBL" id="KYK57977.1"/>
    </source>
</evidence>